<dbReference type="AlphaFoldDB" id="A0A133KRD2"/>
<keyword evidence="2" id="KW-0812">Transmembrane</keyword>
<dbReference type="Proteomes" id="UP000070376">
    <property type="component" value="Unassembled WGS sequence"/>
</dbReference>
<gene>
    <name evidence="4" type="ORF">HMPREF3213_01824</name>
</gene>
<evidence type="ECO:0000313" key="4">
    <source>
        <dbReference type="EMBL" id="KWZ82134.1"/>
    </source>
</evidence>
<dbReference type="EMBL" id="LRPN01000064">
    <property type="protein sequence ID" value="KWZ82134.1"/>
    <property type="molecule type" value="Genomic_DNA"/>
</dbReference>
<feature type="compositionally biased region" description="Basic and acidic residues" evidence="1">
    <location>
        <begin position="48"/>
        <end position="76"/>
    </location>
</feature>
<dbReference type="RefSeq" id="WP_017552269.1">
    <property type="nucleotide sequence ID" value="NZ_CP026649.1"/>
</dbReference>
<feature type="region of interest" description="Disordered" evidence="1">
    <location>
        <begin position="46"/>
        <end position="152"/>
    </location>
</feature>
<dbReference type="Gene3D" id="2.170.130.30">
    <property type="match status" value="1"/>
</dbReference>
<dbReference type="Pfam" id="PF14478">
    <property type="entry name" value="DUF4430"/>
    <property type="match status" value="1"/>
</dbReference>
<name>A0A133KRD2_HEYCO</name>
<feature type="compositionally biased region" description="Basic and acidic residues" evidence="1">
    <location>
        <begin position="88"/>
        <end position="107"/>
    </location>
</feature>
<proteinExistence type="predicted"/>
<dbReference type="InterPro" id="IPR027954">
    <property type="entry name" value="Transcobalamin-like_C"/>
</dbReference>
<feature type="transmembrane region" description="Helical" evidence="2">
    <location>
        <begin position="6"/>
        <end position="24"/>
    </location>
</feature>
<keyword evidence="2" id="KW-0472">Membrane</keyword>
<evidence type="ECO:0000259" key="3">
    <source>
        <dbReference type="Pfam" id="PF14478"/>
    </source>
</evidence>
<accession>A0A133KRD2</accession>
<keyword evidence="2" id="KW-1133">Transmembrane helix</keyword>
<protein>
    <recommendedName>
        <fullName evidence="3">Transcobalamin-like C-terminal domain-containing protein</fullName>
    </recommendedName>
</protein>
<sequence length="251" mass="26121">MKYKSIIIDSIAVLLIAFGAWFLIDGFHFESKTVKTYSETTQVANTAAKEKSTAAKENTSGKRTDDAASNKTDEKSNTGGSGSNVKDSAARSKNTEAKASTDSKTDETPATNTKTAVTSSTSTKTTTGASSSGSNDSRASDNTGASSKAKAETVSLTVKGYKGPVFGGKYSYKSGDTAFSVLKTATASEGVSVDYSGSGATAYVKGIDGQYEGDQGGMSGWKYKVNGKEPNVSAGTYKLKAGDQVVWFYSK</sequence>
<feature type="domain" description="Transcobalamin-like C-terminal" evidence="3">
    <location>
        <begin position="175"/>
        <end position="251"/>
    </location>
</feature>
<comment type="caution">
    <text evidence="4">The sequence shown here is derived from an EMBL/GenBank/DDBJ whole genome shotgun (WGS) entry which is preliminary data.</text>
</comment>
<evidence type="ECO:0000256" key="1">
    <source>
        <dbReference type="SAM" id="MobiDB-lite"/>
    </source>
</evidence>
<dbReference type="PATRIC" id="fig|1398.22.peg.1830"/>
<reference evidence="5" key="1">
    <citation type="submission" date="2016-01" db="EMBL/GenBank/DDBJ databases">
        <authorList>
            <person name="Mitreva M."/>
            <person name="Pepin K.H."/>
            <person name="Mihindukulasuriya K.A."/>
            <person name="Fulton R."/>
            <person name="Fronick C."/>
            <person name="O'Laughlin M."/>
            <person name="Miner T."/>
            <person name="Herter B."/>
            <person name="Rosa B.A."/>
            <person name="Cordes M."/>
            <person name="Tomlinson C."/>
            <person name="Wollam A."/>
            <person name="Palsikar V.B."/>
            <person name="Mardis E.R."/>
            <person name="Wilson R.K."/>
        </authorList>
    </citation>
    <scope>NUCLEOTIDE SEQUENCE [LARGE SCALE GENOMIC DNA]</scope>
    <source>
        <strain evidence="5">GED7749B</strain>
    </source>
</reference>
<evidence type="ECO:0000313" key="5">
    <source>
        <dbReference type="Proteomes" id="UP000070376"/>
    </source>
</evidence>
<feature type="compositionally biased region" description="Low complexity" evidence="1">
    <location>
        <begin position="110"/>
        <end position="141"/>
    </location>
</feature>
<organism evidence="4 5">
    <name type="scientific">Heyndrickxia coagulans</name>
    <name type="common">Weizmannia coagulans</name>
    <dbReference type="NCBI Taxonomy" id="1398"/>
    <lineage>
        <taxon>Bacteria</taxon>
        <taxon>Bacillati</taxon>
        <taxon>Bacillota</taxon>
        <taxon>Bacilli</taxon>
        <taxon>Bacillales</taxon>
        <taxon>Bacillaceae</taxon>
        <taxon>Heyndrickxia</taxon>
    </lineage>
</organism>
<evidence type="ECO:0000256" key="2">
    <source>
        <dbReference type="SAM" id="Phobius"/>
    </source>
</evidence>